<dbReference type="EMBL" id="JACCAE010000001">
    <property type="protein sequence ID" value="NYF96931.1"/>
    <property type="molecule type" value="Genomic_DNA"/>
</dbReference>
<evidence type="ECO:0000313" key="3">
    <source>
        <dbReference type="Proteomes" id="UP000554054"/>
    </source>
</evidence>
<evidence type="ECO:0000259" key="1">
    <source>
        <dbReference type="SMART" id="SM00507"/>
    </source>
</evidence>
<dbReference type="InterPro" id="IPR003870">
    <property type="entry name" value="DUF222"/>
</dbReference>
<dbReference type="InterPro" id="IPR003615">
    <property type="entry name" value="HNH_nuc"/>
</dbReference>
<organism evidence="2 3">
    <name type="scientific">Janibacter cremeus</name>
    <dbReference type="NCBI Taxonomy" id="1285192"/>
    <lineage>
        <taxon>Bacteria</taxon>
        <taxon>Bacillati</taxon>
        <taxon>Actinomycetota</taxon>
        <taxon>Actinomycetes</taxon>
        <taxon>Micrococcales</taxon>
        <taxon>Intrasporangiaceae</taxon>
        <taxon>Janibacter</taxon>
    </lineage>
</organism>
<proteinExistence type="predicted"/>
<evidence type="ECO:0000313" key="2">
    <source>
        <dbReference type="EMBL" id="NYF96931.1"/>
    </source>
</evidence>
<dbReference type="RefSeq" id="WP_185989924.1">
    <property type="nucleotide sequence ID" value="NZ_JACCAE010000001.1"/>
</dbReference>
<feature type="domain" description="HNH nuclease" evidence="1">
    <location>
        <begin position="390"/>
        <end position="442"/>
    </location>
</feature>
<dbReference type="Proteomes" id="UP000554054">
    <property type="component" value="Unassembled WGS sequence"/>
</dbReference>
<sequence length="462" mass="48549">MATTAAQWSEGYGMVPGLRDALRSMSFGAAAPVLTAAVGAGALGVDASGGEAADAGLWRLQDREVTEALAVVGQLRQLLEVAEVDLVREGLARGLSAESAWSACDWVTRAEGERSPDPSVRHVGSVVRVAQAGTTMAGRYWTRADGAVGELREAFTRGDLPLGKADQLARFHAQVAPVADEEELADDLSALVAAAQDDIVATGPDGRRRERVRGLTDKELAAGITRAGRLLRPEKDQDREDKRAKAARTFTKSPGPAGMSAYKVVLDAEGAAVIDSAIAAMSGPVKGPDGEHDERPATRRRADALVEIVRRGVSAPGEAAKSEKAQLMVTIGLDDLRSGTNGAGVSATGEVLAPATVRKLACDAGIIPVILGSDGEVLDLGRTARFFTPGQRKAIWLRDGGCTYPGCTMPPQWCDAHHVAWWSRGGATDTGNAALLCERHHTKVHTHDLTATITATGVTWHV</sequence>
<reference evidence="2 3" key="1">
    <citation type="submission" date="2020-07" db="EMBL/GenBank/DDBJ databases">
        <title>Sequencing the genomes of 1000 actinobacteria strains.</title>
        <authorList>
            <person name="Klenk H.-P."/>
        </authorList>
    </citation>
    <scope>NUCLEOTIDE SEQUENCE [LARGE SCALE GENOMIC DNA]</scope>
    <source>
        <strain evidence="2 3">DSM 26154</strain>
    </source>
</reference>
<gene>
    <name evidence="2" type="ORF">BJY20_000323</name>
</gene>
<dbReference type="CDD" id="cd00085">
    <property type="entry name" value="HNHc"/>
    <property type="match status" value="1"/>
</dbReference>
<comment type="caution">
    <text evidence="2">The sequence shown here is derived from an EMBL/GenBank/DDBJ whole genome shotgun (WGS) entry which is preliminary data.</text>
</comment>
<dbReference type="Pfam" id="PF02720">
    <property type="entry name" value="DUF222"/>
    <property type="match status" value="1"/>
</dbReference>
<dbReference type="AlphaFoldDB" id="A0A852VTN0"/>
<name>A0A852VTN0_9MICO</name>
<protein>
    <recommendedName>
        <fullName evidence="1">HNH nuclease domain-containing protein</fullName>
    </recommendedName>
</protein>
<accession>A0A852VTN0</accession>
<keyword evidence="3" id="KW-1185">Reference proteome</keyword>
<dbReference type="SMART" id="SM00507">
    <property type="entry name" value="HNHc"/>
    <property type="match status" value="1"/>
</dbReference>
<dbReference type="Gene3D" id="1.10.30.50">
    <property type="match status" value="1"/>
</dbReference>